<dbReference type="Pfam" id="PF01625">
    <property type="entry name" value="PMSR"/>
    <property type="match status" value="1"/>
</dbReference>
<dbReference type="GO" id="GO:0008113">
    <property type="term" value="F:peptide-methionine (S)-S-oxide reductase activity"/>
    <property type="evidence" value="ECO:0007669"/>
    <property type="project" value="UniProtKB-EC"/>
</dbReference>
<dbReference type="AlphaFoldDB" id="A0A7S4HMF8"/>
<evidence type="ECO:0000256" key="5">
    <source>
        <dbReference type="ARBA" id="ARBA00030643"/>
    </source>
</evidence>
<evidence type="ECO:0000256" key="6">
    <source>
        <dbReference type="ARBA" id="ARBA00047806"/>
    </source>
</evidence>
<dbReference type="GO" id="GO:0005737">
    <property type="term" value="C:cytoplasm"/>
    <property type="evidence" value="ECO:0007669"/>
    <property type="project" value="TreeGrafter"/>
</dbReference>
<dbReference type="EC" id="1.8.4.11" evidence="2"/>
<comment type="catalytic activity">
    <reaction evidence="6">
        <text>L-methionyl-[protein] + [thioredoxin]-disulfide + H2O = L-methionyl-(S)-S-oxide-[protein] + [thioredoxin]-dithiol</text>
        <dbReference type="Rhea" id="RHEA:14217"/>
        <dbReference type="Rhea" id="RHEA-COMP:10698"/>
        <dbReference type="Rhea" id="RHEA-COMP:10700"/>
        <dbReference type="Rhea" id="RHEA-COMP:12313"/>
        <dbReference type="Rhea" id="RHEA-COMP:12315"/>
        <dbReference type="ChEBI" id="CHEBI:15377"/>
        <dbReference type="ChEBI" id="CHEBI:16044"/>
        <dbReference type="ChEBI" id="CHEBI:29950"/>
        <dbReference type="ChEBI" id="CHEBI:44120"/>
        <dbReference type="ChEBI" id="CHEBI:50058"/>
        <dbReference type="EC" id="1.8.4.11"/>
    </reaction>
</comment>
<dbReference type="InterPro" id="IPR036509">
    <property type="entry name" value="Met_Sox_Rdtase_MsrA_sf"/>
</dbReference>
<feature type="domain" description="Peptide methionine sulphoxide reductase MsrA" evidence="8">
    <location>
        <begin position="137"/>
        <end position="294"/>
    </location>
</feature>
<dbReference type="PANTHER" id="PTHR42799">
    <property type="entry name" value="MITOCHONDRIAL PEPTIDE METHIONINE SULFOXIDE REDUCTASE"/>
    <property type="match status" value="1"/>
</dbReference>
<dbReference type="InterPro" id="IPR002569">
    <property type="entry name" value="Met_Sox_Rdtase_MsrA_dom"/>
</dbReference>
<sequence>MVYNNALRGLLTSSLSSIRRGISPALSSQMSPLRRTLAIGAAALVPASAFVPRSASAAAPRTPMIPSSIVNAGRAAASTTARGIGSILDLLGGGDYQMVKPEEALPGRKTKMPNIEGLRHYVLGNKIEEVPDGYKVAVFANGCFWGSEKGIWRLPEGIHSTAIGYCAGFTPNPSYEEACSGRTGHTEGVRVVYDPKKVSFVDIMRWFWEAHDPTSGMGQGNDRGTQYRSGFYYFDDEQRQLIEASKTAYEEQLGRPITTEIAAASDYDKYGGLWYYAEPYHQQYLSKPGARPYCSAQPQGVSLADFNSWCPEELKEKHAPTLPEAFWNKYGPKRGCSVVQEPNEPIAVGSW</sequence>
<dbReference type="HAMAP" id="MF_01401">
    <property type="entry name" value="MsrA"/>
    <property type="match status" value="1"/>
</dbReference>
<evidence type="ECO:0000256" key="2">
    <source>
        <dbReference type="ARBA" id="ARBA00012502"/>
    </source>
</evidence>
<accession>A0A7S4HMF8</accession>
<organism evidence="9">
    <name type="scientific">Odontella aurita</name>
    <dbReference type="NCBI Taxonomy" id="265563"/>
    <lineage>
        <taxon>Eukaryota</taxon>
        <taxon>Sar</taxon>
        <taxon>Stramenopiles</taxon>
        <taxon>Ochrophyta</taxon>
        <taxon>Bacillariophyta</taxon>
        <taxon>Mediophyceae</taxon>
        <taxon>Biddulphiophycidae</taxon>
        <taxon>Eupodiscales</taxon>
        <taxon>Odontellaceae</taxon>
        <taxon>Odontella</taxon>
    </lineage>
</organism>
<dbReference type="PANTHER" id="PTHR42799:SF2">
    <property type="entry name" value="MITOCHONDRIAL PEPTIDE METHIONINE SULFOXIDE REDUCTASE"/>
    <property type="match status" value="1"/>
</dbReference>
<dbReference type="SUPFAM" id="SSF55068">
    <property type="entry name" value="Peptide methionine sulfoxide reductase"/>
    <property type="match status" value="1"/>
</dbReference>
<proteinExistence type="inferred from homology"/>
<protein>
    <recommendedName>
        <fullName evidence="2">peptide-methionine (S)-S-oxide reductase</fullName>
        <ecNumber evidence="2">1.8.4.11</ecNumber>
    </recommendedName>
    <alternativeName>
        <fullName evidence="5">Peptide-methionine (S)-S-oxide reductase</fullName>
    </alternativeName>
    <alternativeName>
        <fullName evidence="4">Protein-methionine-S-oxide reductase</fullName>
    </alternativeName>
</protein>
<gene>
    <name evidence="9" type="ORF">OAUR00152_LOCUS1753</name>
</gene>
<dbReference type="InterPro" id="IPR050162">
    <property type="entry name" value="MsrA_MetSO_reductase"/>
</dbReference>
<evidence type="ECO:0000256" key="1">
    <source>
        <dbReference type="ARBA" id="ARBA00005591"/>
    </source>
</evidence>
<evidence type="ECO:0000259" key="8">
    <source>
        <dbReference type="Pfam" id="PF01625"/>
    </source>
</evidence>
<comment type="similarity">
    <text evidence="1">Belongs to the MsrA Met sulfoxide reductase family.</text>
</comment>
<dbReference type="EMBL" id="HBKQ01002598">
    <property type="protein sequence ID" value="CAE2203634.1"/>
    <property type="molecule type" value="Transcribed_RNA"/>
</dbReference>
<evidence type="ECO:0000256" key="7">
    <source>
        <dbReference type="ARBA" id="ARBA00048782"/>
    </source>
</evidence>
<evidence type="ECO:0000256" key="3">
    <source>
        <dbReference type="ARBA" id="ARBA00023002"/>
    </source>
</evidence>
<dbReference type="NCBIfam" id="TIGR00401">
    <property type="entry name" value="msrA"/>
    <property type="match status" value="1"/>
</dbReference>
<dbReference type="GO" id="GO:0034599">
    <property type="term" value="P:cellular response to oxidative stress"/>
    <property type="evidence" value="ECO:0007669"/>
    <property type="project" value="TreeGrafter"/>
</dbReference>
<comment type="catalytic activity">
    <reaction evidence="7">
        <text>[thioredoxin]-disulfide + L-methionine + H2O = L-methionine (S)-S-oxide + [thioredoxin]-dithiol</text>
        <dbReference type="Rhea" id="RHEA:19993"/>
        <dbReference type="Rhea" id="RHEA-COMP:10698"/>
        <dbReference type="Rhea" id="RHEA-COMP:10700"/>
        <dbReference type="ChEBI" id="CHEBI:15377"/>
        <dbReference type="ChEBI" id="CHEBI:29950"/>
        <dbReference type="ChEBI" id="CHEBI:50058"/>
        <dbReference type="ChEBI" id="CHEBI:57844"/>
        <dbReference type="ChEBI" id="CHEBI:58772"/>
        <dbReference type="EC" id="1.8.4.11"/>
    </reaction>
</comment>
<dbReference type="Gene3D" id="3.30.1060.10">
    <property type="entry name" value="Peptide methionine sulphoxide reductase MsrA"/>
    <property type="match status" value="1"/>
</dbReference>
<keyword evidence="3" id="KW-0560">Oxidoreductase</keyword>
<reference evidence="9" key="1">
    <citation type="submission" date="2021-01" db="EMBL/GenBank/DDBJ databases">
        <authorList>
            <person name="Corre E."/>
            <person name="Pelletier E."/>
            <person name="Niang G."/>
            <person name="Scheremetjew M."/>
            <person name="Finn R."/>
            <person name="Kale V."/>
            <person name="Holt S."/>
            <person name="Cochrane G."/>
            <person name="Meng A."/>
            <person name="Brown T."/>
            <person name="Cohen L."/>
        </authorList>
    </citation>
    <scope>NUCLEOTIDE SEQUENCE</scope>
    <source>
        <strain evidence="9">Isolate 1302-5</strain>
    </source>
</reference>
<evidence type="ECO:0000256" key="4">
    <source>
        <dbReference type="ARBA" id="ARBA00030273"/>
    </source>
</evidence>
<evidence type="ECO:0000313" key="9">
    <source>
        <dbReference type="EMBL" id="CAE2203634.1"/>
    </source>
</evidence>
<name>A0A7S4HMF8_9STRA</name>